<dbReference type="STRING" id="856736.SAMN04488058_10644"/>
<dbReference type="OrthoDB" id="9807115at2"/>
<dbReference type="RefSeq" id="WP_092264245.1">
    <property type="nucleotide sequence ID" value="NZ_FNZA01000006.1"/>
</dbReference>
<dbReference type="PANTHER" id="PTHR11795:SF451">
    <property type="entry name" value="ABC TRANSPORTER PERMEASE PROTEIN"/>
    <property type="match status" value="1"/>
</dbReference>
<accession>A0A1H6XZU6</accession>
<feature type="transmembrane region" description="Helical" evidence="9">
    <location>
        <begin position="190"/>
        <end position="209"/>
    </location>
</feature>
<dbReference type="GO" id="GO:0022857">
    <property type="term" value="F:transmembrane transporter activity"/>
    <property type="evidence" value="ECO:0007669"/>
    <property type="project" value="InterPro"/>
</dbReference>
<keyword evidence="11" id="KW-1185">Reference proteome</keyword>
<reference evidence="11" key="1">
    <citation type="submission" date="2016-10" db="EMBL/GenBank/DDBJ databases">
        <authorList>
            <person name="Varghese N."/>
            <person name="Submissions S."/>
        </authorList>
    </citation>
    <scope>NUCLEOTIDE SEQUENCE [LARGE SCALE GENOMIC DNA]</scope>
    <source>
        <strain evidence="11">CGMCC 1.10218</strain>
    </source>
</reference>
<dbReference type="AlphaFoldDB" id="A0A1H6XZU6"/>
<keyword evidence="6 9" id="KW-1133">Transmembrane helix</keyword>
<evidence type="ECO:0000313" key="11">
    <source>
        <dbReference type="Proteomes" id="UP000199223"/>
    </source>
</evidence>
<dbReference type="GO" id="GO:0006865">
    <property type="term" value="P:amino acid transport"/>
    <property type="evidence" value="ECO:0007669"/>
    <property type="project" value="UniProtKB-KW"/>
</dbReference>
<feature type="transmembrane region" description="Helical" evidence="9">
    <location>
        <begin position="240"/>
        <end position="260"/>
    </location>
</feature>
<name>A0A1H6XZU6_9DEIO</name>
<organism evidence="10 11">
    <name type="scientific">Deinococcus reticulitermitis</name>
    <dbReference type="NCBI Taxonomy" id="856736"/>
    <lineage>
        <taxon>Bacteria</taxon>
        <taxon>Thermotogati</taxon>
        <taxon>Deinococcota</taxon>
        <taxon>Deinococci</taxon>
        <taxon>Deinococcales</taxon>
        <taxon>Deinococcaceae</taxon>
        <taxon>Deinococcus</taxon>
    </lineage>
</organism>
<feature type="transmembrane region" description="Helical" evidence="9">
    <location>
        <begin position="142"/>
        <end position="161"/>
    </location>
</feature>
<gene>
    <name evidence="10" type="ORF">SAMN04488058_10644</name>
</gene>
<evidence type="ECO:0000256" key="2">
    <source>
        <dbReference type="ARBA" id="ARBA00022448"/>
    </source>
</evidence>
<evidence type="ECO:0000256" key="8">
    <source>
        <dbReference type="ARBA" id="ARBA00037998"/>
    </source>
</evidence>
<evidence type="ECO:0000256" key="4">
    <source>
        <dbReference type="ARBA" id="ARBA00022692"/>
    </source>
</evidence>
<feature type="transmembrane region" description="Helical" evidence="9">
    <location>
        <begin position="272"/>
        <end position="290"/>
    </location>
</feature>
<feature type="transmembrane region" description="Helical" evidence="9">
    <location>
        <begin position="60"/>
        <end position="78"/>
    </location>
</feature>
<evidence type="ECO:0000256" key="5">
    <source>
        <dbReference type="ARBA" id="ARBA00022970"/>
    </source>
</evidence>
<feature type="transmembrane region" description="Helical" evidence="9">
    <location>
        <begin position="215"/>
        <end position="233"/>
    </location>
</feature>
<dbReference type="GO" id="GO:0005886">
    <property type="term" value="C:plasma membrane"/>
    <property type="evidence" value="ECO:0007669"/>
    <property type="project" value="UniProtKB-SubCell"/>
</dbReference>
<keyword evidence="4 9" id="KW-0812">Transmembrane</keyword>
<dbReference type="InterPro" id="IPR052157">
    <property type="entry name" value="BCAA_transport_permease"/>
</dbReference>
<dbReference type="EMBL" id="FNZA01000006">
    <property type="protein sequence ID" value="SEJ32297.1"/>
    <property type="molecule type" value="Genomic_DNA"/>
</dbReference>
<keyword evidence="2" id="KW-0813">Transport</keyword>
<evidence type="ECO:0000313" key="10">
    <source>
        <dbReference type="EMBL" id="SEJ32297.1"/>
    </source>
</evidence>
<keyword evidence="7 9" id="KW-0472">Membrane</keyword>
<feature type="transmembrane region" description="Helical" evidence="9">
    <location>
        <begin position="90"/>
        <end position="111"/>
    </location>
</feature>
<comment type="similarity">
    <text evidence="8">Belongs to the binding-protein-dependent transport system permease family. LivHM subfamily.</text>
</comment>
<evidence type="ECO:0000256" key="3">
    <source>
        <dbReference type="ARBA" id="ARBA00022475"/>
    </source>
</evidence>
<keyword evidence="5" id="KW-0029">Amino-acid transport</keyword>
<comment type="subcellular location">
    <subcellularLocation>
        <location evidence="1">Cell membrane</location>
        <topology evidence="1">Multi-pass membrane protein</topology>
    </subcellularLocation>
</comment>
<dbReference type="CDD" id="cd06582">
    <property type="entry name" value="TM_PBP1_LivH_like"/>
    <property type="match status" value="1"/>
</dbReference>
<evidence type="ECO:0000256" key="6">
    <source>
        <dbReference type="ARBA" id="ARBA00022989"/>
    </source>
</evidence>
<protein>
    <submittedName>
        <fullName evidence="10">Branched-chain amino acid transport system permease protein</fullName>
    </submittedName>
</protein>
<evidence type="ECO:0000256" key="1">
    <source>
        <dbReference type="ARBA" id="ARBA00004651"/>
    </source>
</evidence>
<dbReference type="InterPro" id="IPR001851">
    <property type="entry name" value="ABC_transp_permease"/>
</dbReference>
<feature type="transmembrane region" description="Helical" evidence="9">
    <location>
        <begin position="34"/>
        <end position="54"/>
    </location>
</feature>
<evidence type="ECO:0000256" key="7">
    <source>
        <dbReference type="ARBA" id="ARBA00023136"/>
    </source>
</evidence>
<dbReference type="PANTHER" id="PTHR11795">
    <property type="entry name" value="BRANCHED-CHAIN AMINO ACID TRANSPORT SYSTEM PERMEASE PROTEIN LIVH"/>
    <property type="match status" value="1"/>
</dbReference>
<dbReference type="Pfam" id="PF02653">
    <property type="entry name" value="BPD_transp_2"/>
    <property type="match status" value="1"/>
</dbReference>
<dbReference type="Proteomes" id="UP000199223">
    <property type="component" value="Unassembled WGS sequence"/>
</dbReference>
<proteinExistence type="inferred from homology"/>
<evidence type="ECO:0000256" key="9">
    <source>
        <dbReference type="SAM" id="Phobius"/>
    </source>
</evidence>
<sequence>MDLLPQLLIAGVVIGSIYALAALGFVLIYKSSRVINFAHGQIIATGAFIAFALTQMGLNFWLAGLIAMLATFALGMLIERVFLRKMVGEPIISVIMVTIGLSSVIEGLIHLTPYGAGSFSFQTPAVLSGEGLSVFGAQLSRTQIAGVLAALGLLGGFTYFFNKSTLGITMRAVADDQMAAMSVGTSVERVFALAWAAAGLTAAAAGVILGLMSGLTLGGLSGIGLMVFPVVILGGLDSVLGAIVGGILIGVLENLAAGYLDQFVPGGGTRTVFPFIILIAVLLLRPYGLFGTKEIERV</sequence>
<keyword evidence="3" id="KW-1003">Cell membrane</keyword>
<feature type="transmembrane region" description="Helical" evidence="9">
    <location>
        <begin position="6"/>
        <end position="27"/>
    </location>
</feature>